<dbReference type="AlphaFoldDB" id="A0A6B3LB27"/>
<evidence type="ECO:0000256" key="2">
    <source>
        <dbReference type="ARBA" id="ARBA00023008"/>
    </source>
</evidence>
<dbReference type="GO" id="GO:0005507">
    <property type="term" value="F:copper ion binding"/>
    <property type="evidence" value="ECO:0007669"/>
    <property type="project" value="InterPro"/>
</dbReference>
<keyword evidence="2" id="KW-0186">Copper</keyword>
<gene>
    <name evidence="4" type="ORF">G3M56_012180</name>
</gene>
<evidence type="ECO:0000313" key="4">
    <source>
        <dbReference type="EMBL" id="QQL44631.1"/>
    </source>
</evidence>
<dbReference type="RefSeq" id="WP_164364398.1">
    <property type="nucleotide sequence ID" value="NZ_CP066776.1"/>
</dbReference>
<dbReference type="InterPro" id="IPR008969">
    <property type="entry name" value="CarboxyPept-like_regulatory"/>
</dbReference>
<dbReference type="InterPro" id="IPR000923">
    <property type="entry name" value="BlueCu_1"/>
</dbReference>
<dbReference type="Proteomes" id="UP000475117">
    <property type="component" value="Chromosome"/>
</dbReference>
<evidence type="ECO:0000313" key="5">
    <source>
        <dbReference type="Proteomes" id="UP000475117"/>
    </source>
</evidence>
<dbReference type="Pfam" id="PF00127">
    <property type="entry name" value="Copper-bind"/>
    <property type="match status" value="1"/>
</dbReference>
<reference evidence="4 5" key="1">
    <citation type="submission" date="2020-12" db="EMBL/GenBank/DDBJ databases">
        <title>Sulforoseuscoccus oceanibium gen. nov., sp. nov., a representative of the phylum Verrucomicrobia with special cytoplasmic membrane, and proposal of Sulforoseuscoccusaceae fam. nov.</title>
        <authorList>
            <person name="Xi F."/>
        </authorList>
    </citation>
    <scope>NUCLEOTIDE SEQUENCE [LARGE SCALE GENOMIC DNA]</scope>
    <source>
        <strain evidence="4 5">T37</strain>
    </source>
</reference>
<evidence type="ECO:0000259" key="3">
    <source>
        <dbReference type="Pfam" id="PF00127"/>
    </source>
</evidence>
<name>A0A6B3LB27_9BACT</name>
<dbReference type="EMBL" id="CP066776">
    <property type="protein sequence ID" value="QQL44631.1"/>
    <property type="molecule type" value="Genomic_DNA"/>
</dbReference>
<proteinExistence type="predicted"/>
<dbReference type="KEGG" id="soa:G3M56_012180"/>
<accession>A0A6B3LB27</accession>
<dbReference type="InterPro" id="IPR008972">
    <property type="entry name" value="Cupredoxin"/>
</dbReference>
<dbReference type="SUPFAM" id="SSF49464">
    <property type="entry name" value="Carboxypeptidase regulatory domain-like"/>
    <property type="match status" value="1"/>
</dbReference>
<keyword evidence="1" id="KW-0479">Metal-binding</keyword>
<protein>
    <recommendedName>
        <fullName evidence="3">Blue (type 1) copper domain-containing protein</fullName>
    </recommendedName>
</protein>
<keyword evidence="5" id="KW-1185">Reference proteome</keyword>
<feature type="domain" description="Blue (type 1) copper" evidence="3">
    <location>
        <begin position="144"/>
        <end position="225"/>
    </location>
</feature>
<dbReference type="Gene3D" id="2.60.40.420">
    <property type="entry name" value="Cupredoxins - blue copper proteins"/>
    <property type="match status" value="1"/>
</dbReference>
<dbReference type="GO" id="GO:0009055">
    <property type="term" value="F:electron transfer activity"/>
    <property type="evidence" value="ECO:0007669"/>
    <property type="project" value="InterPro"/>
</dbReference>
<organism evidence="4 5">
    <name type="scientific">Sulfuriroseicoccus oceanibius</name>
    <dbReference type="NCBI Taxonomy" id="2707525"/>
    <lineage>
        <taxon>Bacteria</taxon>
        <taxon>Pseudomonadati</taxon>
        <taxon>Verrucomicrobiota</taxon>
        <taxon>Verrucomicrobiia</taxon>
        <taxon>Verrucomicrobiales</taxon>
        <taxon>Verrucomicrobiaceae</taxon>
        <taxon>Sulfuriroseicoccus</taxon>
    </lineage>
</organism>
<dbReference type="SUPFAM" id="SSF49503">
    <property type="entry name" value="Cupredoxins"/>
    <property type="match status" value="1"/>
</dbReference>
<sequence length="294" mass="31613">MKFPIVRPGTMTTLASITQRAFSSRVSRLGGALCAVMLAASCGGGSGETVAIADVDLGNDLRSADVIATAPVVLTGRVTLAGEVPTPDSEWDVRNDRYCSKYQPIKTQNWSVGENKALADVVIAIVGQSGGSVDPRPAFMDQAGCCYDPHVVAVAAGEGVVFKNSDQTFHNVRIDAHKMGTFDKGASIKNYGQPADSTNLHKFPAAGVYRVECDLHRWMRSWVYVHDSGFYAVSQEDGTFAIHGELPDGDYEVIAWHSQFAEPLRKSLRITGGSAELDFEFDASQAMLPAHQNG</sequence>
<evidence type="ECO:0000256" key="1">
    <source>
        <dbReference type="ARBA" id="ARBA00022723"/>
    </source>
</evidence>